<evidence type="ECO:0000256" key="7">
    <source>
        <dbReference type="SAM" id="Phobius"/>
    </source>
</evidence>
<dbReference type="PANTHER" id="PTHR30213:SF0">
    <property type="entry name" value="UPF0761 MEMBRANE PROTEIN YIHY"/>
    <property type="match status" value="1"/>
</dbReference>
<evidence type="ECO:0000313" key="9">
    <source>
        <dbReference type="Proteomes" id="UP000249725"/>
    </source>
</evidence>
<feature type="transmembrane region" description="Helical" evidence="7">
    <location>
        <begin position="95"/>
        <end position="117"/>
    </location>
</feature>
<dbReference type="GO" id="GO:0005886">
    <property type="term" value="C:plasma membrane"/>
    <property type="evidence" value="ECO:0007669"/>
    <property type="project" value="UniProtKB-SubCell"/>
</dbReference>
<proteinExistence type="predicted"/>
<evidence type="ECO:0000256" key="2">
    <source>
        <dbReference type="ARBA" id="ARBA00022475"/>
    </source>
</evidence>
<gene>
    <name evidence="8" type="ORF">DJ018_12545</name>
</gene>
<accession>A0A328ABM6</accession>
<name>A0A328ABM6_9CAUL</name>
<evidence type="ECO:0000256" key="6">
    <source>
        <dbReference type="SAM" id="MobiDB-lite"/>
    </source>
</evidence>
<keyword evidence="3 7" id="KW-0812">Transmembrane</keyword>
<sequence length="395" mass="42898">MFKRGKKPAGAPAKDARKDLDLAWDVAPLMLLAGAGVALLQDPEKAKADVRRTERGRGRGASSPREIPKAGWKDILLRTKQEFSEDQVTMVAAGVTFYTLLALFPGLGAFVALYGLFADPAQAQKHLTLLSFMLPADAIRFLSEQMTRIASAKEGGLSLAFVAGLLTSVWSANGAMKALITGLNIAYEEQERRSFVRKTATSLVFTFGFILFVLIGVGLLAAGPVIETFVGHQAAVVFGWVSWPLLLVGLAVGLALLYRYGPSRDPVRWQWISWGSAGVILFWVVASAAFSLYVANFAHYDDTYGPLGAVIGFMMWTWLSTVVVLAGAELNAEIEHQTARDTTVGPERPLGQRRARMADTVGAAQHKNKGPQNKKAGAESPRRPNFRLPTQRAVR</sequence>
<feature type="compositionally biased region" description="Basic and acidic residues" evidence="6">
    <location>
        <begin position="48"/>
        <end position="57"/>
    </location>
</feature>
<feature type="region of interest" description="Disordered" evidence="6">
    <location>
        <begin position="48"/>
        <end position="67"/>
    </location>
</feature>
<dbReference type="AlphaFoldDB" id="A0A328ABM6"/>
<dbReference type="Proteomes" id="UP000249725">
    <property type="component" value="Unassembled WGS sequence"/>
</dbReference>
<dbReference type="NCBIfam" id="TIGR00765">
    <property type="entry name" value="yihY_not_rbn"/>
    <property type="match status" value="1"/>
</dbReference>
<dbReference type="InterPro" id="IPR017039">
    <property type="entry name" value="Virul_fac_BrkB"/>
</dbReference>
<dbReference type="RefSeq" id="WP_111515313.1">
    <property type="nucleotide sequence ID" value="NZ_QFYR01000003.1"/>
</dbReference>
<reference evidence="9" key="1">
    <citation type="submission" date="2018-05" db="EMBL/GenBank/DDBJ databases">
        <authorList>
            <person name="Li X."/>
        </authorList>
    </citation>
    <scope>NUCLEOTIDE SEQUENCE [LARGE SCALE GENOMIC DNA]</scope>
    <source>
        <strain evidence="9">YIM 73061</strain>
    </source>
</reference>
<dbReference type="EMBL" id="QFYR01000003">
    <property type="protein sequence ID" value="RAK51989.1"/>
    <property type="molecule type" value="Genomic_DNA"/>
</dbReference>
<dbReference type="Pfam" id="PF03631">
    <property type="entry name" value="Virul_fac_BrkB"/>
    <property type="match status" value="1"/>
</dbReference>
<feature type="transmembrane region" description="Helical" evidence="7">
    <location>
        <begin position="238"/>
        <end position="259"/>
    </location>
</feature>
<evidence type="ECO:0000256" key="1">
    <source>
        <dbReference type="ARBA" id="ARBA00004651"/>
    </source>
</evidence>
<keyword evidence="4 7" id="KW-1133">Transmembrane helix</keyword>
<keyword evidence="9" id="KW-1185">Reference proteome</keyword>
<feature type="transmembrane region" description="Helical" evidence="7">
    <location>
        <begin position="271"/>
        <end position="295"/>
    </location>
</feature>
<evidence type="ECO:0000313" key="8">
    <source>
        <dbReference type="EMBL" id="RAK51989.1"/>
    </source>
</evidence>
<evidence type="ECO:0000256" key="3">
    <source>
        <dbReference type="ARBA" id="ARBA00022692"/>
    </source>
</evidence>
<feature type="transmembrane region" description="Helical" evidence="7">
    <location>
        <begin position="202"/>
        <end position="226"/>
    </location>
</feature>
<dbReference type="OrthoDB" id="9781030at2"/>
<dbReference type="PANTHER" id="PTHR30213">
    <property type="entry name" value="INNER MEMBRANE PROTEIN YHJD"/>
    <property type="match status" value="1"/>
</dbReference>
<feature type="transmembrane region" description="Helical" evidence="7">
    <location>
        <begin position="307"/>
        <end position="328"/>
    </location>
</feature>
<organism evidence="8 9">
    <name type="scientific">Phenylobacterium deserti</name>
    <dbReference type="NCBI Taxonomy" id="1914756"/>
    <lineage>
        <taxon>Bacteria</taxon>
        <taxon>Pseudomonadati</taxon>
        <taxon>Pseudomonadota</taxon>
        <taxon>Alphaproteobacteria</taxon>
        <taxon>Caulobacterales</taxon>
        <taxon>Caulobacteraceae</taxon>
        <taxon>Phenylobacterium</taxon>
    </lineage>
</organism>
<keyword evidence="5 7" id="KW-0472">Membrane</keyword>
<evidence type="ECO:0000256" key="4">
    <source>
        <dbReference type="ARBA" id="ARBA00022989"/>
    </source>
</evidence>
<feature type="region of interest" description="Disordered" evidence="6">
    <location>
        <begin position="339"/>
        <end position="395"/>
    </location>
</feature>
<evidence type="ECO:0000256" key="5">
    <source>
        <dbReference type="ARBA" id="ARBA00023136"/>
    </source>
</evidence>
<comment type="caution">
    <text evidence="8">The sequence shown here is derived from an EMBL/GenBank/DDBJ whole genome shotgun (WGS) entry which is preliminary data.</text>
</comment>
<protein>
    <submittedName>
        <fullName evidence="8">YihY/virulence factor BrkB family protein</fullName>
    </submittedName>
</protein>
<keyword evidence="2" id="KW-1003">Cell membrane</keyword>
<comment type="subcellular location">
    <subcellularLocation>
        <location evidence="1">Cell membrane</location>
        <topology evidence="1">Multi-pass membrane protein</topology>
    </subcellularLocation>
</comment>